<feature type="compositionally biased region" description="Basic and acidic residues" evidence="1">
    <location>
        <begin position="203"/>
        <end position="225"/>
    </location>
</feature>
<dbReference type="EMBL" id="CAUJNA010000446">
    <property type="protein sequence ID" value="CAJ1377129.1"/>
    <property type="molecule type" value="Genomic_DNA"/>
</dbReference>
<feature type="region of interest" description="Disordered" evidence="1">
    <location>
        <begin position="134"/>
        <end position="225"/>
    </location>
</feature>
<feature type="compositionally biased region" description="Polar residues" evidence="1">
    <location>
        <begin position="18"/>
        <end position="31"/>
    </location>
</feature>
<feature type="region of interest" description="Disordered" evidence="1">
    <location>
        <begin position="1"/>
        <end position="51"/>
    </location>
</feature>
<organism evidence="2 3">
    <name type="scientific">Effrenium voratum</name>
    <dbReference type="NCBI Taxonomy" id="2562239"/>
    <lineage>
        <taxon>Eukaryota</taxon>
        <taxon>Sar</taxon>
        <taxon>Alveolata</taxon>
        <taxon>Dinophyceae</taxon>
        <taxon>Suessiales</taxon>
        <taxon>Symbiodiniaceae</taxon>
        <taxon>Effrenium</taxon>
    </lineage>
</organism>
<sequence>MEEFDAKLRAAAAKVQLHGTSPPNASKSANSTPENEEPEQEYETPNPEPYIERKTFDISRAELADSELSLQTIGSIARRVSASLGGDARSGASSSKGDDKIRAPRQSRDREVFESLEQEMEHLADMRRYASQVLGVREGSARPVQNEEDRRRSAPAPSPTFGARATSATPVTNAPGSARSSERWKRRPSTREEPPCPWEEPNSEEHHTKAQEAWHQVDSEGRLIF</sequence>
<comment type="caution">
    <text evidence="2">The sequence shown here is derived from an EMBL/GenBank/DDBJ whole genome shotgun (WGS) entry which is preliminary data.</text>
</comment>
<dbReference type="AlphaFoldDB" id="A0AA36MLM4"/>
<feature type="compositionally biased region" description="Polar residues" evidence="1">
    <location>
        <begin position="166"/>
        <end position="179"/>
    </location>
</feature>
<evidence type="ECO:0000256" key="1">
    <source>
        <dbReference type="SAM" id="MobiDB-lite"/>
    </source>
</evidence>
<feature type="compositionally biased region" description="Basic and acidic residues" evidence="1">
    <location>
        <begin position="96"/>
        <end position="117"/>
    </location>
</feature>
<evidence type="ECO:0000313" key="3">
    <source>
        <dbReference type="Proteomes" id="UP001178507"/>
    </source>
</evidence>
<name>A0AA36MLM4_9DINO</name>
<feature type="region of interest" description="Disordered" evidence="1">
    <location>
        <begin position="79"/>
        <end position="117"/>
    </location>
</feature>
<keyword evidence="3" id="KW-1185">Reference proteome</keyword>
<dbReference type="Proteomes" id="UP001178507">
    <property type="component" value="Unassembled WGS sequence"/>
</dbReference>
<accession>A0AA36MLM4</accession>
<reference evidence="2" key="1">
    <citation type="submission" date="2023-08" db="EMBL/GenBank/DDBJ databases">
        <authorList>
            <person name="Chen Y."/>
            <person name="Shah S."/>
            <person name="Dougan E. K."/>
            <person name="Thang M."/>
            <person name="Chan C."/>
        </authorList>
    </citation>
    <scope>NUCLEOTIDE SEQUENCE</scope>
</reference>
<evidence type="ECO:0000313" key="2">
    <source>
        <dbReference type="EMBL" id="CAJ1377129.1"/>
    </source>
</evidence>
<protein>
    <submittedName>
        <fullName evidence="2">Uncharacterized protein</fullName>
    </submittedName>
</protein>
<gene>
    <name evidence="2" type="ORF">EVOR1521_LOCUS6018</name>
</gene>
<proteinExistence type="predicted"/>